<dbReference type="RefSeq" id="WP_183985920.1">
    <property type="nucleotide sequence ID" value="NZ_JACHHG010000004.1"/>
</dbReference>
<organism evidence="5 6">
    <name type="scientific">Deinobacterium chartae</name>
    <dbReference type="NCBI Taxonomy" id="521158"/>
    <lineage>
        <taxon>Bacteria</taxon>
        <taxon>Thermotogati</taxon>
        <taxon>Deinococcota</taxon>
        <taxon>Deinococci</taxon>
        <taxon>Deinococcales</taxon>
        <taxon>Deinococcaceae</taxon>
        <taxon>Deinobacterium</taxon>
    </lineage>
</organism>
<gene>
    <name evidence="5" type="ORF">HNR42_001390</name>
</gene>
<dbReference type="PROSITE" id="PS51032">
    <property type="entry name" value="AP2_ERF"/>
    <property type="match status" value="1"/>
</dbReference>
<accession>A0A841HX35</accession>
<evidence type="ECO:0000256" key="2">
    <source>
        <dbReference type="ARBA" id="ARBA00023125"/>
    </source>
</evidence>
<reference evidence="5 6" key="1">
    <citation type="submission" date="2020-08" db="EMBL/GenBank/DDBJ databases">
        <title>Genomic Encyclopedia of Type Strains, Phase IV (KMG-IV): sequencing the most valuable type-strain genomes for metagenomic binning, comparative biology and taxonomic classification.</title>
        <authorList>
            <person name="Goeker M."/>
        </authorList>
    </citation>
    <scope>NUCLEOTIDE SEQUENCE [LARGE SCALE GENOMIC DNA]</scope>
    <source>
        <strain evidence="5 6">DSM 21458</strain>
    </source>
</reference>
<dbReference type="InterPro" id="IPR016177">
    <property type="entry name" value="DNA-bd_dom_sf"/>
</dbReference>
<dbReference type="InterPro" id="IPR001471">
    <property type="entry name" value="AP2/ERF_dom"/>
</dbReference>
<proteinExistence type="predicted"/>
<keyword evidence="6" id="KW-1185">Reference proteome</keyword>
<keyword evidence="3" id="KW-0804">Transcription</keyword>
<comment type="caution">
    <text evidence="5">The sequence shown here is derived from an EMBL/GenBank/DDBJ whole genome shotgun (WGS) entry which is preliminary data.</text>
</comment>
<evidence type="ECO:0000259" key="4">
    <source>
        <dbReference type="PROSITE" id="PS51032"/>
    </source>
</evidence>
<dbReference type="EMBL" id="JACHHG010000004">
    <property type="protein sequence ID" value="MBB6097967.1"/>
    <property type="molecule type" value="Genomic_DNA"/>
</dbReference>
<dbReference type="Gene3D" id="3.30.730.10">
    <property type="entry name" value="AP2/ERF domain"/>
    <property type="match status" value="1"/>
</dbReference>
<dbReference type="SUPFAM" id="SSF54171">
    <property type="entry name" value="DNA-binding domain"/>
    <property type="match status" value="1"/>
</dbReference>
<feature type="domain" description="AP2/ERF" evidence="4">
    <location>
        <begin position="118"/>
        <end position="176"/>
    </location>
</feature>
<evidence type="ECO:0000256" key="1">
    <source>
        <dbReference type="ARBA" id="ARBA00023015"/>
    </source>
</evidence>
<keyword evidence="2" id="KW-0238">DNA-binding</keyword>
<dbReference type="GO" id="GO:0003700">
    <property type="term" value="F:DNA-binding transcription factor activity"/>
    <property type="evidence" value="ECO:0007669"/>
    <property type="project" value="InterPro"/>
</dbReference>
<evidence type="ECO:0000313" key="5">
    <source>
        <dbReference type="EMBL" id="MBB6097967.1"/>
    </source>
</evidence>
<dbReference type="Proteomes" id="UP000569951">
    <property type="component" value="Unassembled WGS sequence"/>
</dbReference>
<evidence type="ECO:0000313" key="6">
    <source>
        <dbReference type="Proteomes" id="UP000569951"/>
    </source>
</evidence>
<sequence length="179" mass="20275">MIEVELLGYAIIVDTAEDAAEIRRRKWRNRPSKSGIPSFSHVYWKDGKTHSINIERLLMGEPGKGMIYTSCNGNPLDKRRENLKAVPAGRHRRTFSDEVRERLRTMALNENPQSNQTPYRGITGLPNGRWRARIKIGDKQFSLGIFGSQIEAAQAYDQARVERLGLPPINFPADAQEAS</sequence>
<evidence type="ECO:0000256" key="3">
    <source>
        <dbReference type="ARBA" id="ARBA00023163"/>
    </source>
</evidence>
<dbReference type="AlphaFoldDB" id="A0A841HX35"/>
<dbReference type="GO" id="GO:0003677">
    <property type="term" value="F:DNA binding"/>
    <property type="evidence" value="ECO:0007669"/>
    <property type="project" value="UniProtKB-KW"/>
</dbReference>
<protein>
    <recommendedName>
        <fullName evidence="4">AP2/ERF domain-containing protein</fullName>
    </recommendedName>
</protein>
<name>A0A841HX35_9DEIO</name>
<dbReference type="SMART" id="SM00380">
    <property type="entry name" value="AP2"/>
    <property type="match status" value="1"/>
</dbReference>
<keyword evidence="1" id="KW-0805">Transcription regulation</keyword>
<dbReference type="InterPro" id="IPR036955">
    <property type="entry name" value="AP2/ERF_dom_sf"/>
</dbReference>